<comment type="caution">
    <text evidence="1">The sequence shown here is derived from an EMBL/GenBank/DDBJ whole genome shotgun (WGS) entry which is preliminary data.</text>
</comment>
<organism evidence="1 2">
    <name type="scientific">Filifactor villosus</name>
    <dbReference type="NCBI Taxonomy" id="29374"/>
    <lineage>
        <taxon>Bacteria</taxon>
        <taxon>Bacillati</taxon>
        <taxon>Bacillota</taxon>
        <taxon>Clostridia</taxon>
        <taxon>Peptostreptococcales</taxon>
        <taxon>Filifactoraceae</taxon>
        <taxon>Filifactor</taxon>
    </lineage>
</organism>
<dbReference type="Proteomes" id="UP001595916">
    <property type="component" value="Unassembled WGS sequence"/>
</dbReference>
<reference evidence="2" key="1">
    <citation type="journal article" date="2019" name="Int. J. Syst. Evol. Microbiol.">
        <title>The Global Catalogue of Microorganisms (GCM) 10K type strain sequencing project: providing services to taxonomists for standard genome sequencing and annotation.</title>
        <authorList>
            <consortium name="The Broad Institute Genomics Platform"/>
            <consortium name="The Broad Institute Genome Sequencing Center for Infectious Disease"/>
            <person name="Wu L."/>
            <person name="Ma J."/>
        </authorList>
    </citation>
    <scope>NUCLEOTIDE SEQUENCE [LARGE SCALE GENOMIC DNA]</scope>
    <source>
        <strain evidence="2">CCUG 46385</strain>
    </source>
</reference>
<evidence type="ECO:0000313" key="1">
    <source>
        <dbReference type="EMBL" id="MFC4803574.1"/>
    </source>
</evidence>
<name>A0ABV9QHZ9_9FIRM</name>
<sequence length="166" mass="19453">MSFENWISRIRCKQKEKSEIRMREKFSFLLDEIRESENRIIEYSAVKAEERILPSTLDFLQKTNTTIIGMASAMQENNDYFQGMMEDLKQTYFNNQEITMQTLRSIVSKIEHIESDLSNTKDYTETAVQNSTKNIVLSIDEVKSLLQLLAVNNLLDEIDIKKRISK</sequence>
<dbReference type="EMBL" id="JBHSHL010000003">
    <property type="protein sequence ID" value="MFC4803574.1"/>
    <property type="molecule type" value="Genomic_DNA"/>
</dbReference>
<protein>
    <recommendedName>
        <fullName evidence="3">Chemotaxis protein</fullName>
    </recommendedName>
</protein>
<accession>A0ABV9QHZ9</accession>
<evidence type="ECO:0000313" key="2">
    <source>
        <dbReference type="Proteomes" id="UP001595916"/>
    </source>
</evidence>
<gene>
    <name evidence="1" type="ORF">ACFO4R_00615</name>
</gene>
<keyword evidence="2" id="KW-1185">Reference proteome</keyword>
<dbReference type="RefSeq" id="WP_379787015.1">
    <property type="nucleotide sequence ID" value="NZ_JBHSHL010000003.1"/>
</dbReference>
<proteinExistence type="predicted"/>
<evidence type="ECO:0008006" key="3">
    <source>
        <dbReference type="Google" id="ProtNLM"/>
    </source>
</evidence>